<evidence type="ECO:0000256" key="1">
    <source>
        <dbReference type="SAM" id="MobiDB-lite"/>
    </source>
</evidence>
<feature type="region of interest" description="Disordered" evidence="1">
    <location>
        <begin position="171"/>
        <end position="240"/>
    </location>
</feature>
<feature type="compositionally biased region" description="Basic residues" evidence="1">
    <location>
        <begin position="174"/>
        <end position="227"/>
    </location>
</feature>
<reference evidence="2 3" key="1">
    <citation type="journal article" date="2014" name="Environ. Microbiol.">
        <title>Comparative metagenomics: natural populations of induced prophages demonstrate highly unique, lower diversity viral sequences.</title>
        <authorList>
            <person name="McDaniel L.D."/>
            <person name="Rosario K."/>
            <person name="Breitbart M."/>
            <person name="Paul J.H."/>
        </authorList>
    </citation>
    <scope>NUCLEOTIDE SEQUENCE [LARGE SCALE GENOMIC DNA]</scope>
</reference>
<sequence>MDIDKTSRGVQSGIRKRSNFEEIQNALQVVANKKAKRLDYAKEQGYHPLQLLGDAVKDIGSVFLPEQLASGVGGFITAGASEPSIYHKVGNVPTNVTEKDAGQLLQSVSDIYEGVGVLEAEQKKRKKAEAFIANEADTSIGEFESALAFLRNEVVPTGDMDQGELAEAVPLPSGKKRIVSKKKTVKRKATKPRTTSKRRKVSPVKKTSGKRSKKSVTKGSSKRRKGNYRVSPTGKRQRVS</sequence>
<dbReference type="KEGG" id="vg:22276014"/>
<protein>
    <submittedName>
        <fullName evidence="2">Uncharacterized protein</fullName>
    </submittedName>
</protein>
<dbReference type="RefSeq" id="YP_009109633.1">
    <property type="nucleotide sequence ID" value="NC_025707.1"/>
</dbReference>
<organism evidence="2 3">
    <name type="scientific">Bacillariodnavirus LDMD-2013</name>
    <dbReference type="NCBI Taxonomy" id="1379694"/>
    <lineage>
        <taxon>Viruses</taxon>
        <taxon>Monodnaviria</taxon>
        <taxon>Shotokuvirae</taxon>
        <taxon>Cressdnaviricota</taxon>
        <taxon>Arfiviricetes</taxon>
        <taxon>Baphyvirales</taxon>
        <taxon>Bacilladnaviridae</taxon>
        <taxon>Seawadnavirus</taxon>
        <taxon>Seawadnavirus kuhtahan</taxon>
    </lineage>
</organism>
<dbReference type="GeneID" id="22276014"/>
<dbReference type="Proteomes" id="UP000287947">
    <property type="component" value="Segment"/>
</dbReference>
<accession>S5TMU4</accession>
<dbReference type="EMBL" id="KF133809">
    <property type="protein sequence ID" value="AGS36180.1"/>
    <property type="molecule type" value="Genomic_DNA"/>
</dbReference>
<name>S5TMU4_9VIRU</name>
<evidence type="ECO:0000313" key="2">
    <source>
        <dbReference type="EMBL" id="AGS36180.1"/>
    </source>
</evidence>
<keyword evidence="3" id="KW-1185">Reference proteome</keyword>
<proteinExistence type="predicted"/>
<evidence type="ECO:0000313" key="3">
    <source>
        <dbReference type="Proteomes" id="UP000287947"/>
    </source>
</evidence>